<dbReference type="Gene3D" id="3.40.50.1820">
    <property type="entry name" value="alpha/beta hydrolase"/>
    <property type="match status" value="1"/>
</dbReference>
<feature type="domain" description="Serine aminopeptidase S33" evidence="1">
    <location>
        <begin position="40"/>
        <end position="151"/>
    </location>
</feature>
<dbReference type="RefSeq" id="WP_125175305.1">
    <property type="nucleotide sequence ID" value="NZ_JBHYBM010000034.1"/>
</dbReference>
<reference evidence="2 3" key="1">
    <citation type="submission" date="2018-01" db="EMBL/GenBank/DDBJ databases">
        <title>Twenty Corynebacterium bovis Genomes.</title>
        <authorList>
            <person name="Gulvik C.A."/>
        </authorList>
    </citation>
    <scope>NUCLEOTIDE SEQUENCE [LARGE SCALE GENOMIC DNA]</scope>
    <source>
        <strain evidence="2 3">16-2004</strain>
    </source>
</reference>
<evidence type="ECO:0000259" key="1">
    <source>
        <dbReference type="Pfam" id="PF12146"/>
    </source>
</evidence>
<dbReference type="EMBL" id="PQNQ01000022">
    <property type="protein sequence ID" value="RRQ03202.1"/>
    <property type="molecule type" value="Genomic_DNA"/>
</dbReference>
<evidence type="ECO:0000313" key="2">
    <source>
        <dbReference type="EMBL" id="RRQ03202.1"/>
    </source>
</evidence>
<dbReference type="InterPro" id="IPR017208">
    <property type="entry name" value="UCP037442_abhydr"/>
</dbReference>
<dbReference type="Pfam" id="PF12146">
    <property type="entry name" value="Hydrolase_4"/>
    <property type="match status" value="1"/>
</dbReference>
<organism evidence="2 3">
    <name type="scientific">Corynebacterium bovis</name>
    <dbReference type="NCBI Taxonomy" id="36808"/>
    <lineage>
        <taxon>Bacteria</taxon>
        <taxon>Bacillati</taxon>
        <taxon>Actinomycetota</taxon>
        <taxon>Actinomycetes</taxon>
        <taxon>Mycobacteriales</taxon>
        <taxon>Corynebacteriaceae</taxon>
        <taxon>Corynebacterium</taxon>
    </lineage>
</organism>
<dbReference type="GO" id="GO:0016787">
    <property type="term" value="F:hydrolase activity"/>
    <property type="evidence" value="ECO:0007669"/>
    <property type="project" value="UniProtKB-KW"/>
</dbReference>
<dbReference type="Proteomes" id="UP000278422">
    <property type="component" value="Unassembled WGS sequence"/>
</dbReference>
<dbReference type="PIRSF" id="PIRSF037442">
    <property type="entry name" value="UCP037442_abhydr"/>
    <property type="match status" value="1"/>
</dbReference>
<dbReference type="AlphaFoldDB" id="A0A3R8PEN9"/>
<protein>
    <submittedName>
        <fullName evidence="2">Alpha/beta hydrolase</fullName>
    </submittedName>
</protein>
<proteinExistence type="predicted"/>
<dbReference type="InterPro" id="IPR022742">
    <property type="entry name" value="Hydrolase_4"/>
</dbReference>
<comment type="caution">
    <text evidence="2">The sequence shown here is derived from an EMBL/GenBank/DDBJ whole genome shotgun (WGS) entry which is preliminary data.</text>
</comment>
<accession>A0A3R8PEN9</accession>
<dbReference type="SUPFAM" id="SSF53474">
    <property type="entry name" value="alpha/beta-Hydrolases"/>
    <property type="match status" value="1"/>
</dbReference>
<evidence type="ECO:0000313" key="3">
    <source>
        <dbReference type="Proteomes" id="UP000278422"/>
    </source>
</evidence>
<keyword evidence="2" id="KW-0378">Hydrolase</keyword>
<gene>
    <name evidence="2" type="ORF">CXF42_07965</name>
</gene>
<dbReference type="InterPro" id="IPR029058">
    <property type="entry name" value="AB_hydrolase_fold"/>
</dbReference>
<sequence length="311" mass="34429">MTDREDTTGPVMTVTRVTLPDASVTPVQCFAPEDDATRTSRPLVMIWPGLGVGGRYYRPIARYLAERGMPVAIGELRGQGASTAVASRRHRWGYHHLASEDYPMEIRAAKAELGLPADHPTVLLTHSMGGQVGGIFLSRPEARELNVRGMMGVGSGTPWYRTFTGSARIKFLLGSQFMGAYSQITGRWTDGPLDVIGYGRQSGMHLAEWAKLARTNSLEGLHDADRNYVLAMRATTVPVLLTRFRNDEDCTWASAEKYGRLLPKTFARVEELDGNLGHNRWARDPQIVGDRLIRFCAQIDEGAAARERNGR</sequence>
<name>A0A3R8PEN9_9CORY</name>
<keyword evidence="3" id="KW-1185">Reference proteome</keyword>